<dbReference type="FunFam" id="1.10.3210.10:FF:000011">
    <property type="entry name" value="HD domain-containing protein 2"/>
    <property type="match status" value="1"/>
</dbReference>
<dbReference type="Pfam" id="PF13023">
    <property type="entry name" value="HD_3"/>
    <property type="match status" value="1"/>
</dbReference>
<evidence type="ECO:0000256" key="12">
    <source>
        <dbReference type="ARBA" id="ARBA00023285"/>
    </source>
</evidence>
<evidence type="ECO:0000256" key="6">
    <source>
        <dbReference type="ARBA" id="ARBA00009999"/>
    </source>
</evidence>
<dbReference type="SUPFAM" id="SSF109604">
    <property type="entry name" value="HD-domain/PDEase-like"/>
    <property type="match status" value="1"/>
</dbReference>
<dbReference type="InParanoid" id="A8Q528"/>
<keyword evidence="10" id="KW-0378">Hydrolase</keyword>
<evidence type="ECO:0000313" key="16">
    <source>
        <dbReference type="Proteomes" id="UP000008837"/>
    </source>
</evidence>
<feature type="compositionally biased region" description="Basic and acidic residues" evidence="13">
    <location>
        <begin position="189"/>
        <end position="199"/>
    </location>
</feature>
<dbReference type="EC" id="3.1.3.89" evidence="8"/>
<accession>A8Q528</accession>
<comment type="cofactor">
    <cofactor evidence="2">
        <name>Mn(2+)</name>
        <dbReference type="ChEBI" id="CHEBI:29035"/>
    </cofactor>
</comment>
<feature type="region of interest" description="Disordered" evidence="13">
    <location>
        <begin position="189"/>
        <end position="226"/>
    </location>
</feature>
<evidence type="ECO:0000256" key="7">
    <source>
        <dbReference type="ARBA" id="ARBA00011738"/>
    </source>
</evidence>
<keyword evidence="12" id="KW-0170">Cobalt</keyword>
<keyword evidence="16" id="KW-1185">Reference proteome</keyword>
<dbReference type="VEuPathDB" id="FungiDB:MGL_2706"/>
<dbReference type="InterPro" id="IPR039356">
    <property type="entry name" value="YfbR/HDDC2"/>
</dbReference>
<protein>
    <recommendedName>
        <fullName evidence="8">5'-deoxynucleotidase</fullName>
        <ecNumber evidence="8">3.1.3.89</ecNumber>
    </recommendedName>
</protein>
<sequence length="767" mass="84798">MDGMITLTQACLSEEVIRAKEREASYSQIYGVILPPPADDESNPLMMAIPHLKDPNDVSSFFSMISRASFDNPSLSVTSDASAESLDEHAWHLLEQYRASLVSEMAAIIRNKQEEWLEHVQKARSQLLLLAQHIGPSKPAVSTGSSTPQSDVEHPKSDLFAKRFLEETLVPPQRSTGTLGASLARYSETHTGAKSESPVEHAPSPSPPYVNQSGARLMDGGNSSDHSVAVNAASTAAAAAAAAATSSSAAVLESSAVSPLTLSMSGGLKDAAPQEDMGEQDDGSGKEDQMFQTDEDMTAARPVSQTGRGEHEPFARHVPERTVTDEKVAELLSSGLATSFSAISVAQQAVNFPRSRLEQLGLKGAYDVPDNHHVRRLPPVPRKKRSFLQNMHDHDEDLALAGAVAAHAPSHRHNNAAVASNDAGHHPPTSKRATEPDTQLSLATSVPYHPLIPVRNLRRREMTEGIDHEPKTSLPCNENRMVPSLLQALREKNSMSPVSKRTTGFQLPSARPIPLTPKPRSVFHVTVNDELPPIPQAPSRHLRLDPSSGGSPRALNNVNLEAMKDSEVFDESMNKALYFMHYLQNLKLAKRTGWYHHNVPEPESISDHMYRMGVLAMLIKDDKIDIRKSVMMALVHDISEALVGDLTPHCQVDKDEKSRREHEAIHILTHDLLGDTDASHTIFQLWREYEERQTREAVLVKDLDCFELCLQAFEYEKLHDIQDLQQFWLGAAHKIKHPQVQAWLAALLRKRRVLWESRGFSYDDATQ</sequence>
<dbReference type="PANTHER" id="PTHR11845:SF13">
    <property type="entry name" value="5'-DEOXYNUCLEOTIDASE HDDC2"/>
    <property type="match status" value="1"/>
</dbReference>
<comment type="subunit">
    <text evidence="7">Homodimer.</text>
</comment>
<dbReference type="RefSeq" id="XP_001730324.1">
    <property type="nucleotide sequence ID" value="XM_001730272.1"/>
</dbReference>
<dbReference type="GeneID" id="5854629"/>
<dbReference type="EMBL" id="AAYY01000009">
    <property type="protein sequence ID" value="EDP43110.1"/>
    <property type="molecule type" value="Genomic_DNA"/>
</dbReference>
<dbReference type="PANTHER" id="PTHR11845">
    <property type="entry name" value="5'-DEOXYNUCLEOTIDASE HDDC2"/>
    <property type="match status" value="1"/>
</dbReference>
<evidence type="ECO:0000256" key="3">
    <source>
        <dbReference type="ARBA" id="ARBA00001941"/>
    </source>
</evidence>
<evidence type="ECO:0000256" key="4">
    <source>
        <dbReference type="ARBA" id="ARBA00001946"/>
    </source>
</evidence>
<name>A8Q528_MALGO</name>
<evidence type="ECO:0000256" key="2">
    <source>
        <dbReference type="ARBA" id="ARBA00001936"/>
    </source>
</evidence>
<feature type="region of interest" description="Disordered" evidence="13">
    <location>
        <begin position="492"/>
        <end position="518"/>
    </location>
</feature>
<evidence type="ECO:0000313" key="15">
    <source>
        <dbReference type="EMBL" id="EDP43110.1"/>
    </source>
</evidence>
<keyword evidence="9" id="KW-0479">Metal-binding</keyword>
<reference evidence="15 16" key="1">
    <citation type="journal article" date="2007" name="Proc. Natl. Acad. Sci. U.S.A.">
        <title>Dandruff-associated Malassezia genomes reveal convergent and divergent virulence traits shared with plant and human fungal pathogens.</title>
        <authorList>
            <person name="Xu J."/>
            <person name="Saunders C.W."/>
            <person name="Hu P."/>
            <person name="Grant R.A."/>
            <person name="Boekhout T."/>
            <person name="Kuramae E.E."/>
            <person name="Kronstad J.W."/>
            <person name="Deangelis Y.M."/>
            <person name="Reeder N.L."/>
            <person name="Johnstone K.R."/>
            <person name="Leland M."/>
            <person name="Fieno A.M."/>
            <person name="Begley W.M."/>
            <person name="Sun Y."/>
            <person name="Lacey M.P."/>
            <person name="Chaudhary T."/>
            <person name="Keough T."/>
            <person name="Chu L."/>
            <person name="Sears R."/>
            <person name="Yuan B."/>
            <person name="Dawson T.L.Jr."/>
        </authorList>
    </citation>
    <scope>NUCLEOTIDE SEQUENCE [LARGE SCALE GENOMIC DNA]</scope>
    <source>
        <strain evidence="16">ATCC MYA-4612 / CBS 7966</strain>
    </source>
</reference>
<evidence type="ECO:0000256" key="13">
    <source>
        <dbReference type="SAM" id="MobiDB-lite"/>
    </source>
</evidence>
<organism evidence="15 16">
    <name type="scientific">Malassezia globosa (strain ATCC MYA-4612 / CBS 7966)</name>
    <name type="common">Dandruff-associated fungus</name>
    <dbReference type="NCBI Taxonomy" id="425265"/>
    <lineage>
        <taxon>Eukaryota</taxon>
        <taxon>Fungi</taxon>
        <taxon>Dikarya</taxon>
        <taxon>Basidiomycota</taxon>
        <taxon>Ustilaginomycotina</taxon>
        <taxon>Malasseziomycetes</taxon>
        <taxon>Malasseziales</taxon>
        <taxon>Malasseziaceae</taxon>
        <taxon>Malassezia</taxon>
    </lineage>
</organism>
<keyword evidence="11" id="KW-0460">Magnesium</keyword>
<dbReference type="SMART" id="SM00471">
    <property type="entry name" value="HDc"/>
    <property type="match status" value="1"/>
</dbReference>
<comment type="function">
    <text evidence="5">Catalyzes the dephosphorylation of the nucleoside 5'-monophosphates deoxyadenosine monophosphate (dAMP), deoxycytidine monophosphate (dCMP), deoxyguanosine monophosphate (dGMP) and deoxythymidine monophosphate (dTMP).</text>
</comment>
<comment type="cofactor">
    <cofactor evidence="3">
        <name>Co(2+)</name>
        <dbReference type="ChEBI" id="CHEBI:48828"/>
    </cofactor>
</comment>
<dbReference type="GO" id="GO:0009159">
    <property type="term" value="P:deoxyribonucleoside monophosphate catabolic process"/>
    <property type="evidence" value="ECO:0007669"/>
    <property type="project" value="UniProtKB-ARBA"/>
</dbReference>
<dbReference type="GO" id="GO:0046872">
    <property type="term" value="F:metal ion binding"/>
    <property type="evidence" value="ECO:0007669"/>
    <property type="project" value="UniProtKB-KW"/>
</dbReference>
<dbReference type="Proteomes" id="UP000008837">
    <property type="component" value="Unassembled WGS sequence"/>
</dbReference>
<dbReference type="GO" id="GO:0005737">
    <property type="term" value="C:cytoplasm"/>
    <property type="evidence" value="ECO:0007669"/>
    <property type="project" value="TreeGrafter"/>
</dbReference>
<dbReference type="AlphaFoldDB" id="A8Q528"/>
<feature type="region of interest" description="Disordered" evidence="13">
    <location>
        <begin position="532"/>
        <end position="552"/>
    </location>
</feature>
<evidence type="ECO:0000256" key="10">
    <source>
        <dbReference type="ARBA" id="ARBA00022801"/>
    </source>
</evidence>
<gene>
    <name evidence="15" type="ORF">MGL_2706</name>
</gene>
<comment type="catalytic activity">
    <reaction evidence="1">
        <text>a 2'-deoxyribonucleoside 5'-phosphate + H2O = a 2'-deoxyribonucleoside + phosphate</text>
        <dbReference type="Rhea" id="RHEA:36167"/>
        <dbReference type="ChEBI" id="CHEBI:15377"/>
        <dbReference type="ChEBI" id="CHEBI:18274"/>
        <dbReference type="ChEBI" id="CHEBI:43474"/>
        <dbReference type="ChEBI" id="CHEBI:65317"/>
        <dbReference type="EC" id="3.1.3.89"/>
    </reaction>
</comment>
<feature type="region of interest" description="Disordered" evidence="13">
    <location>
        <begin position="262"/>
        <end position="321"/>
    </location>
</feature>
<proteinExistence type="inferred from homology"/>
<comment type="cofactor">
    <cofactor evidence="4">
        <name>Mg(2+)</name>
        <dbReference type="ChEBI" id="CHEBI:18420"/>
    </cofactor>
</comment>
<feature type="compositionally biased region" description="Polar residues" evidence="13">
    <location>
        <begin position="494"/>
        <end position="506"/>
    </location>
</feature>
<evidence type="ECO:0000256" key="11">
    <source>
        <dbReference type="ARBA" id="ARBA00022842"/>
    </source>
</evidence>
<comment type="caution">
    <text evidence="15">The sequence shown here is derived from an EMBL/GenBank/DDBJ whole genome shotgun (WGS) entry which is preliminary data.</text>
</comment>
<feature type="compositionally biased region" description="Basic and acidic residues" evidence="13">
    <location>
        <begin position="308"/>
        <end position="321"/>
    </location>
</feature>
<dbReference type="Gene3D" id="1.10.3210.10">
    <property type="entry name" value="Hypothetical protein af1432"/>
    <property type="match status" value="1"/>
</dbReference>
<dbReference type="InterPro" id="IPR006674">
    <property type="entry name" value="HD_domain"/>
</dbReference>
<evidence type="ECO:0000259" key="14">
    <source>
        <dbReference type="SMART" id="SM00471"/>
    </source>
</evidence>
<feature type="region of interest" description="Disordered" evidence="13">
    <location>
        <begin position="417"/>
        <end position="439"/>
    </location>
</feature>
<dbReference type="GO" id="GO:0002953">
    <property type="term" value="F:5'-deoxynucleotidase activity"/>
    <property type="evidence" value="ECO:0007669"/>
    <property type="project" value="UniProtKB-EC"/>
</dbReference>
<feature type="domain" description="HD/PDEase" evidence="14">
    <location>
        <begin position="601"/>
        <end position="718"/>
    </location>
</feature>
<evidence type="ECO:0000256" key="8">
    <source>
        <dbReference type="ARBA" id="ARBA00012964"/>
    </source>
</evidence>
<dbReference type="OMA" id="KRTGWYH"/>
<comment type="similarity">
    <text evidence="6">Belongs to the HDDC2 family.</text>
</comment>
<dbReference type="OrthoDB" id="10254258at2759"/>
<evidence type="ECO:0000256" key="9">
    <source>
        <dbReference type="ARBA" id="ARBA00022723"/>
    </source>
</evidence>
<dbReference type="STRING" id="425265.A8Q528"/>
<evidence type="ECO:0000256" key="1">
    <source>
        <dbReference type="ARBA" id="ARBA00001638"/>
    </source>
</evidence>
<dbReference type="InterPro" id="IPR003607">
    <property type="entry name" value="HD/PDEase_dom"/>
</dbReference>
<dbReference type="KEGG" id="mgl:MGL_2706"/>
<evidence type="ECO:0000256" key="5">
    <source>
        <dbReference type="ARBA" id="ARBA00004074"/>
    </source>
</evidence>